<evidence type="ECO:0008006" key="4">
    <source>
        <dbReference type="Google" id="ProtNLM"/>
    </source>
</evidence>
<dbReference type="AlphaFoldDB" id="A0A1N7JVD6"/>
<dbReference type="InterPro" id="IPR021953">
    <property type="entry name" value="DUF3570"/>
</dbReference>
<evidence type="ECO:0000313" key="2">
    <source>
        <dbReference type="EMBL" id="SIS53231.1"/>
    </source>
</evidence>
<feature type="signal peptide" evidence="1">
    <location>
        <begin position="1"/>
        <end position="22"/>
    </location>
</feature>
<organism evidence="2 3">
    <name type="scientific">Thalassolituus maritimus</name>
    <dbReference type="NCBI Taxonomy" id="484498"/>
    <lineage>
        <taxon>Bacteria</taxon>
        <taxon>Pseudomonadati</taxon>
        <taxon>Pseudomonadota</taxon>
        <taxon>Gammaproteobacteria</taxon>
        <taxon>Oceanospirillales</taxon>
        <taxon>Oceanospirillaceae</taxon>
        <taxon>Thalassolituus</taxon>
    </lineage>
</organism>
<feature type="chain" id="PRO_5012862564" description="DUF3570 domain-containing protein" evidence="1">
    <location>
        <begin position="23"/>
        <end position="390"/>
    </location>
</feature>
<evidence type="ECO:0000256" key="1">
    <source>
        <dbReference type="SAM" id="SignalP"/>
    </source>
</evidence>
<dbReference type="OrthoDB" id="5450709at2"/>
<dbReference type="Proteomes" id="UP000185639">
    <property type="component" value="Unassembled WGS sequence"/>
</dbReference>
<proteinExistence type="predicted"/>
<keyword evidence="3" id="KW-1185">Reference proteome</keyword>
<dbReference type="Pfam" id="PF12094">
    <property type="entry name" value="DUF3570"/>
    <property type="match status" value="1"/>
</dbReference>
<protein>
    <recommendedName>
        <fullName evidence="4">DUF3570 domain-containing protein</fullName>
    </recommendedName>
</protein>
<evidence type="ECO:0000313" key="3">
    <source>
        <dbReference type="Proteomes" id="UP000185639"/>
    </source>
</evidence>
<sequence>MKKTMNSLAALAAAAAPLAGQAEPVPTEQAVSYRFSQYQEADIPESRTFSDETARYSIDIHQLGYRRPLVGQWYLNSELQYETMSGASPMQTYKNSEGQSAVLMSGASIDERRIDLKLAPTRYFEDSVDGTLGGLLAISTENDYDSVAVGAEGSLNLMNKHTTLMGSLTLSYDVLAPTDEFLSEARRRADGRVKRSVSLYEGVSQVINKNLALQIGAGFTRLSGYLSDPYKLDDHRPGERSQYLIDARARHYFAVGGGAALHLDYRFYTDSWGIYSNTLETRWAQALNAGRFSFKLTPSLRYYRQTQARFYRLTPAEAGEYSSSDYRLSSYGAFNVGLAASAGYGRWHISGDIQQYMSSEDMMLLQTPDDEAPALVDYSIVSLGIEYKTL</sequence>
<gene>
    <name evidence="2" type="ORF">SAMN05421686_102206</name>
</gene>
<reference evidence="3" key="1">
    <citation type="submission" date="2017-01" db="EMBL/GenBank/DDBJ databases">
        <authorList>
            <person name="Varghese N."/>
            <person name="Submissions S."/>
        </authorList>
    </citation>
    <scope>NUCLEOTIDE SEQUENCE [LARGE SCALE GENOMIC DNA]</scope>
    <source>
        <strain evidence="3">DSM 24913</strain>
    </source>
</reference>
<name>A0A1N7JVD6_9GAMM</name>
<keyword evidence="1" id="KW-0732">Signal</keyword>
<dbReference type="EMBL" id="FTOH01000002">
    <property type="protein sequence ID" value="SIS53231.1"/>
    <property type="molecule type" value="Genomic_DNA"/>
</dbReference>
<accession>A0A1N7JVD6</accession>
<dbReference type="STRING" id="484498.SAMN05421686_102206"/>
<dbReference type="RefSeq" id="WP_076514351.1">
    <property type="nucleotide sequence ID" value="NZ_FTOH01000002.1"/>
</dbReference>